<dbReference type="AlphaFoldDB" id="A0A6G2BDT5"/>
<protein>
    <submittedName>
        <fullName evidence="2">Uncharacterized protein</fullName>
    </submittedName>
</protein>
<name>A0A6G2BDT5_9ACTN</name>
<organism evidence="2 3">
    <name type="scientific">Streptomyces taklimakanensis</name>
    <dbReference type="NCBI Taxonomy" id="2569853"/>
    <lineage>
        <taxon>Bacteria</taxon>
        <taxon>Bacillati</taxon>
        <taxon>Actinomycetota</taxon>
        <taxon>Actinomycetes</taxon>
        <taxon>Kitasatosporales</taxon>
        <taxon>Streptomycetaceae</taxon>
        <taxon>Streptomyces</taxon>
    </lineage>
</organism>
<feature type="region of interest" description="Disordered" evidence="1">
    <location>
        <begin position="1"/>
        <end position="38"/>
    </location>
</feature>
<evidence type="ECO:0000313" key="3">
    <source>
        <dbReference type="Proteomes" id="UP000473014"/>
    </source>
</evidence>
<proteinExistence type="predicted"/>
<dbReference type="Proteomes" id="UP000473014">
    <property type="component" value="Unassembled WGS sequence"/>
</dbReference>
<dbReference type="RefSeq" id="WP_155071344.1">
    <property type="nucleotide sequence ID" value="NZ_WIXO01000001.1"/>
</dbReference>
<evidence type="ECO:0000256" key="1">
    <source>
        <dbReference type="SAM" id="MobiDB-lite"/>
    </source>
</evidence>
<accession>A0A6G2BDT5</accession>
<feature type="compositionally biased region" description="Basic and acidic residues" evidence="1">
    <location>
        <begin position="17"/>
        <end position="38"/>
    </location>
</feature>
<feature type="compositionally biased region" description="Polar residues" evidence="1">
    <location>
        <begin position="1"/>
        <end position="12"/>
    </location>
</feature>
<sequence>MTDQTSPCSFQTGPGEPCDRHERERHPARPAPADEDHRQRFRAALRLDLLPTLTAEARHYLTELHQIDYDLTHRRHRIGTWENLHNLLGWRETVLRGLDHTAAELADALDAIAESDARTDRLTAAATRIGNPALAAVAYCLYGPDITDHLTATPLAPTATDRALADEIRPHLPAGATTTGREPWVRYASDEAAIHEPRPVCGIAS</sequence>
<comment type="caution">
    <text evidence="2">The sequence shown here is derived from an EMBL/GenBank/DDBJ whole genome shotgun (WGS) entry which is preliminary data.</text>
</comment>
<gene>
    <name evidence="2" type="ORF">F0L17_14120</name>
</gene>
<evidence type="ECO:0000313" key="2">
    <source>
        <dbReference type="EMBL" id="MTE20223.1"/>
    </source>
</evidence>
<reference evidence="2 3" key="1">
    <citation type="submission" date="2019-11" db="EMBL/GenBank/DDBJ databases">
        <authorList>
            <person name="Yuan L."/>
        </authorList>
    </citation>
    <scope>NUCLEOTIDE SEQUENCE [LARGE SCALE GENOMIC DNA]</scope>
    <source>
        <strain evidence="2 3">TRM43335</strain>
    </source>
</reference>
<dbReference type="EMBL" id="WIXO01000001">
    <property type="protein sequence ID" value="MTE20223.1"/>
    <property type="molecule type" value="Genomic_DNA"/>
</dbReference>
<keyword evidence="3" id="KW-1185">Reference proteome</keyword>